<keyword evidence="2" id="KW-1185">Reference proteome</keyword>
<dbReference type="AlphaFoldDB" id="A0A1R3SYG5"/>
<protein>
    <submittedName>
        <fullName evidence="1">Uncharacterized protein</fullName>
    </submittedName>
</protein>
<name>A0A1R3SYG5_9BACT</name>
<reference evidence="1 2" key="1">
    <citation type="submission" date="2016-08" db="EMBL/GenBank/DDBJ databases">
        <authorList>
            <person name="Seilhamer J.J."/>
        </authorList>
    </citation>
    <scope>NUCLEOTIDE SEQUENCE [LARGE SCALE GENOMIC DNA]</scope>
    <source>
        <strain evidence="1">M3/6</strain>
    </source>
</reference>
<sequence length="47" mass="5516">MTNSFSRKLMNVESFPGILLRGVEWETLNFFCDDAIALPDEFRKMFV</sequence>
<evidence type="ECO:0000313" key="1">
    <source>
        <dbReference type="EMBL" id="SCD21236.1"/>
    </source>
</evidence>
<evidence type="ECO:0000313" key="2">
    <source>
        <dbReference type="Proteomes" id="UP000187464"/>
    </source>
</evidence>
<dbReference type="Proteomes" id="UP000187464">
    <property type="component" value="Chromosome I"/>
</dbReference>
<dbReference type="KEGG" id="psac:PSM36_2433"/>
<dbReference type="STRING" id="1642647.PSM36_2433"/>
<gene>
    <name evidence="1" type="ORF">PSM36_2433</name>
</gene>
<dbReference type="EMBL" id="LT605205">
    <property type="protein sequence ID" value="SCD21236.1"/>
    <property type="molecule type" value="Genomic_DNA"/>
</dbReference>
<organism evidence="1 2">
    <name type="scientific">Proteiniphilum saccharofermentans</name>
    <dbReference type="NCBI Taxonomy" id="1642647"/>
    <lineage>
        <taxon>Bacteria</taxon>
        <taxon>Pseudomonadati</taxon>
        <taxon>Bacteroidota</taxon>
        <taxon>Bacteroidia</taxon>
        <taxon>Bacteroidales</taxon>
        <taxon>Dysgonomonadaceae</taxon>
        <taxon>Proteiniphilum</taxon>
    </lineage>
</organism>
<accession>A0A1R3SYG5</accession>
<proteinExistence type="predicted"/>